<feature type="domain" description="TIR" evidence="5">
    <location>
        <begin position="2"/>
        <end position="94"/>
    </location>
</feature>
<dbReference type="PANTHER" id="PTHR11017">
    <property type="entry name" value="LEUCINE-RICH REPEAT-CONTAINING PROTEIN"/>
    <property type="match status" value="1"/>
</dbReference>
<dbReference type="Gene3D" id="3.40.50.300">
    <property type="entry name" value="P-loop containing nucleotide triphosphate hydrolases"/>
    <property type="match status" value="1"/>
</dbReference>
<feature type="domain" description="NB-ARC" evidence="4">
    <location>
        <begin position="123"/>
        <end position="284"/>
    </location>
</feature>
<dbReference type="Proteomes" id="UP001634007">
    <property type="component" value="Unassembled WGS sequence"/>
</dbReference>
<evidence type="ECO:0000259" key="5">
    <source>
        <dbReference type="Pfam" id="PF01582"/>
    </source>
</evidence>
<dbReference type="Gene3D" id="3.40.50.10140">
    <property type="entry name" value="Toll/interleukin-1 receptor homology (TIR) domain"/>
    <property type="match status" value="1"/>
</dbReference>
<evidence type="ECO:0000259" key="4">
    <source>
        <dbReference type="Pfam" id="PF00931"/>
    </source>
</evidence>
<dbReference type="InterPro" id="IPR000157">
    <property type="entry name" value="TIR_dom"/>
</dbReference>
<dbReference type="SUPFAM" id="SSF52540">
    <property type="entry name" value="P-loop containing nucleoside triphosphate hydrolases"/>
    <property type="match status" value="1"/>
</dbReference>
<evidence type="ECO:0000256" key="3">
    <source>
        <dbReference type="ARBA" id="ARBA00022821"/>
    </source>
</evidence>
<dbReference type="InterPro" id="IPR036390">
    <property type="entry name" value="WH_DNA-bd_sf"/>
</dbReference>
<dbReference type="GO" id="GO:0006952">
    <property type="term" value="P:defense response"/>
    <property type="evidence" value="ECO:0007669"/>
    <property type="project" value="UniProtKB-KW"/>
</dbReference>
<dbReference type="EMBL" id="JBJKBG010000005">
    <property type="protein sequence ID" value="KAL3740151.1"/>
    <property type="molecule type" value="Genomic_DNA"/>
</dbReference>
<dbReference type="InterPro" id="IPR002182">
    <property type="entry name" value="NB-ARC"/>
</dbReference>
<dbReference type="SUPFAM" id="SSF52058">
    <property type="entry name" value="L domain-like"/>
    <property type="match status" value="2"/>
</dbReference>
<protein>
    <recommendedName>
        <fullName evidence="9">TMV resistance protein N-like</fullName>
    </recommendedName>
</protein>
<dbReference type="InterPro" id="IPR003591">
    <property type="entry name" value="Leu-rich_rpt_typical-subtyp"/>
</dbReference>
<dbReference type="InterPro" id="IPR027417">
    <property type="entry name" value="P-loop_NTPase"/>
</dbReference>
<keyword evidence="3" id="KW-0611">Plant defense</keyword>
<dbReference type="PRINTS" id="PR00364">
    <property type="entry name" value="DISEASERSIST"/>
</dbReference>
<accession>A0ABD3KR03</accession>
<dbReference type="InterPro" id="IPR032675">
    <property type="entry name" value="LRR_dom_sf"/>
</dbReference>
<gene>
    <name evidence="7" type="ORF">ACJRO7_021432</name>
</gene>
<reference evidence="7 8" key="1">
    <citation type="submission" date="2024-11" db="EMBL/GenBank/DDBJ databases">
        <title>Chromosome-level genome assembly of Eucalyptus globulus Labill. provides insights into its genome evolution.</title>
        <authorList>
            <person name="Li X."/>
        </authorList>
    </citation>
    <scope>NUCLEOTIDE SEQUENCE [LARGE SCALE GENOMIC DNA]</scope>
    <source>
        <strain evidence="7">CL2024</strain>
        <tissue evidence="7">Fresh tender leaves</tissue>
    </source>
</reference>
<dbReference type="InterPro" id="IPR035897">
    <property type="entry name" value="Toll_tir_struct_dom_sf"/>
</dbReference>
<evidence type="ECO:0000256" key="1">
    <source>
        <dbReference type="ARBA" id="ARBA00022614"/>
    </source>
</evidence>
<evidence type="ECO:0008006" key="9">
    <source>
        <dbReference type="Google" id="ProtNLM"/>
    </source>
</evidence>
<dbReference type="SUPFAM" id="SSF46785">
    <property type="entry name" value="Winged helix' DNA-binding domain"/>
    <property type="match status" value="1"/>
</dbReference>
<dbReference type="Gene3D" id="1.10.8.430">
    <property type="entry name" value="Helical domain of apoptotic protease-activating factors"/>
    <property type="match status" value="1"/>
</dbReference>
<comment type="caution">
    <text evidence="7">The sequence shown here is derived from an EMBL/GenBank/DDBJ whole genome shotgun (WGS) entry which is preliminary data.</text>
</comment>
<dbReference type="AlphaFoldDB" id="A0ABD3KR03"/>
<dbReference type="PANTHER" id="PTHR11017:SF570">
    <property type="entry name" value="DISEASE RESISTANCE PROTEIN (TIR-NBS CLASS)-RELATED"/>
    <property type="match status" value="1"/>
</dbReference>
<evidence type="ECO:0000256" key="2">
    <source>
        <dbReference type="ARBA" id="ARBA00022737"/>
    </source>
</evidence>
<sequence length="1020" mass="116086">MELVQILECKQTMSRETIPIFYEIELSDLKDQRNSFEESFFEHQRNGVDCEIIQEWKLALKEIGSLKGFVTDKYHSNLIDELIPIVLRKLKKGQLTVTNCLVGVDHHVQEIMRKLGIVHHDGQLLEICGSDVRVLGIYGIGGVGKTTIAKVVYNQLYYHFEGYSHLEKFPKLHQHDRILSLQNQLISDLRKRNVVFKSSDTARRALPEGFRDKQVLILLDGVDDVTQLNLVVEKLSWFGPRSRIIVTSRKSNILLRFEGAETYEVEAMEEEKDLQLFSEHAFGSNSPDEGFESLSRNMIEAIGRLPFALEVTGSFLFRKSKGVWKETLEKLKEAPHKEVESVLKISYDALDEDAKQIFLDIACFLTGKDRRIAFYMWDDCKRYPRTGINALSVLSWVKIGENKELLMHDLLRTLGGSIVSNEDPIPCNRSRLWMHDQAVSTLRRREGTPKVQALGLTFDEGSNDCFTSEEFGPLSELRFLNLDQANMRGNFTGLLFKLWWLHWQGYRRSSEPIILCLENLVILDLSFSAVADDWEGWTQIMKKAKKLKVLELTGCSRLRKTPCFPADSKLKRLILERCSYLSVIDKSIGNLKYLQCLNIKSTPILWLPEEMNSLDNLKELLIDKTTIRHLHFLRGSMRKLKILSASSCENLAEISEFTGCLDESTIPGLPNSVKLLEGLAELSLRDCRQITALPDSDGMLKSLQKMDLSNTRIKALPESIRNLDRLEVLRMDNTPISTFPKDIANLGKSQVITFSHCQSMNGEILCDISGLSSLRILELSLTLISSLPESICQLSHLQTLHLLGCDELQNLPTLPSSLVSLRWGTKNMGNVQDFSYLRNLKVLELVNDPDEEDINSSEPSQMESFGWISSLSNLENLKLCLPNVASLPEDFNALTQLKKLNLYSINLQDLPKLPSSLSKLLIKKCKSQRVDFSNLETLSKLKLCDCNASEILGLGKLRLLQVLEISDCNIKNLDGLEQASQLRKFSMSHCYSLDRLPDVSKCQNLEFKEIVFCNIEDQPR</sequence>
<dbReference type="Pfam" id="PF01582">
    <property type="entry name" value="TIR"/>
    <property type="match status" value="1"/>
</dbReference>
<evidence type="ECO:0000313" key="7">
    <source>
        <dbReference type="EMBL" id="KAL3740151.1"/>
    </source>
</evidence>
<dbReference type="InterPro" id="IPR058192">
    <property type="entry name" value="WHD_ROQ1-like"/>
</dbReference>
<name>A0ABD3KR03_EUCGL</name>
<evidence type="ECO:0000313" key="8">
    <source>
        <dbReference type="Proteomes" id="UP001634007"/>
    </source>
</evidence>
<dbReference type="Gene3D" id="3.80.10.10">
    <property type="entry name" value="Ribonuclease Inhibitor"/>
    <property type="match status" value="3"/>
</dbReference>
<feature type="domain" description="Disease resistance protein Roq1-like winged-helix" evidence="6">
    <location>
        <begin position="352"/>
        <end position="420"/>
    </location>
</feature>
<dbReference type="Pfam" id="PF23282">
    <property type="entry name" value="WHD_ROQ1"/>
    <property type="match status" value="1"/>
</dbReference>
<dbReference type="SMART" id="SM00369">
    <property type="entry name" value="LRR_TYP"/>
    <property type="match status" value="6"/>
</dbReference>
<organism evidence="7 8">
    <name type="scientific">Eucalyptus globulus</name>
    <name type="common">Tasmanian blue gum</name>
    <dbReference type="NCBI Taxonomy" id="34317"/>
    <lineage>
        <taxon>Eukaryota</taxon>
        <taxon>Viridiplantae</taxon>
        <taxon>Streptophyta</taxon>
        <taxon>Embryophyta</taxon>
        <taxon>Tracheophyta</taxon>
        <taxon>Spermatophyta</taxon>
        <taxon>Magnoliopsida</taxon>
        <taxon>eudicotyledons</taxon>
        <taxon>Gunneridae</taxon>
        <taxon>Pentapetalae</taxon>
        <taxon>rosids</taxon>
        <taxon>malvids</taxon>
        <taxon>Myrtales</taxon>
        <taxon>Myrtaceae</taxon>
        <taxon>Myrtoideae</taxon>
        <taxon>Eucalypteae</taxon>
        <taxon>Eucalyptus</taxon>
    </lineage>
</organism>
<keyword evidence="1" id="KW-0433">Leucine-rich repeat</keyword>
<dbReference type="InterPro" id="IPR044974">
    <property type="entry name" value="Disease_R_plants"/>
</dbReference>
<dbReference type="InterPro" id="IPR042197">
    <property type="entry name" value="Apaf_helical"/>
</dbReference>
<proteinExistence type="predicted"/>
<keyword evidence="8" id="KW-1185">Reference proteome</keyword>
<dbReference type="Pfam" id="PF00931">
    <property type="entry name" value="NB-ARC"/>
    <property type="match status" value="1"/>
</dbReference>
<evidence type="ECO:0000259" key="6">
    <source>
        <dbReference type="Pfam" id="PF23282"/>
    </source>
</evidence>
<keyword evidence="2" id="KW-0677">Repeat</keyword>